<organism evidence="3">
    <name type="scientific">viral metagenome</name>
    <dbReference type="NCBI Taxonomy" id="1070528"/>
    <lineage>
        <taxon>unclassified sequences</taxon>
        <taxon>metagenomes</taxon>
        <taxon>organismal metagenomes</taxon>
    </lineage>
</organism>
<feature type="transmembrane region" description="Helical" evidence="1">
    <location>
        <begin position="7"/>
        <end position="26"/>
    </location>
</feature>
<sequence>MAIGREYIPGIALGLFVVIVICYMFIVTTVKGSEKQVFTQQENWIYDFVDKAYIIALPQRRKSVLKILGQVGIEPAVHPAYLKKYIDKRKLIDEGFILPGTTVTDARISCHYSHMQVLQAFLSSGAKTCLIFEDDLQVKFDQAKTKKYLQGMWADLPETWDVISIGKCYDSCSSANSTSNPLIVKAPYARCRHAYIVNRIGAKKILNMAKPMLHLPGDEMIANLVRQGKLQYYSSATNLFDQDRQKFGSTLNNGDGNMPECTPQ</sequence>
<proteinExistence type="predicted"/>
<name>A0A6C0KD15_9ZZZZ</name>
<keyword evidence="1" id="KW-1133">Transmembrane helix</keyword>
<dbReference type="InterPro" id="IPR002654">
    <property type="entry name" value="Glyco_trans_25"/>
</dbReference>
<dbReference type="AlphaFoldDB" id="A0A6C0KD15"/>
<keyword evidence="1" id="KW-0472">Membrane</keyword>
<keyword evidence="1" id="KW-0812">Transmembrane</keyword>
<reference evidence="3" key="1">
    <citation type="journal article" date="2020" name="Nature">
        <title>Giant virus diversity and host interactions through global metagenomics.</title>
        <authorList>
            <person name="Schulz F."/>
            <person name="Roux S."/>
            <person name="Paez-Espino D."/>
            <person name="Jungbluth S."/>
            <person name="Walsh D.A."/>
            <person name="Denef V.J."/>
            <person name="McMahon K.D."/>
            <person name="Konstantinidis K.T."/>
            <person name="Eloe-Fadrosh E.A."/>
            <person name="Kyrpides N.C."/>
            <person name="Woyke T."/>
        </authorList>
    </citation>
    <scope>NUCLEOTIDE SEQUENCE</scope>
    <source>
        <strain evidence="3">GVMAG-S-1102113-126</strain>
    </source>
</reference>
<dbReference type="Pfam" id="PF01755">
    <property type="entry name" value="Glyco_transf_25"/>
    <property type="match status" value="1"/>
</dbReference>
<protein>
    <recommendedName>
        <fullName evidence="2">Glycosyl transferase family 25 domain-containing protein</fullName>
    </recommendedName>
</protein>
<dbReference type="EMBL" id="MN740844">
    <property type="protein sequence ID" value="QHU14630.1"/>
    <property type="molecule type" value="Genomic_DNA"/>
</dbReference>
<feature type="domain" description="Glycosyl transferase family 25" evidence="2">
    <location>
        <begin position="53"/>
        <end position="220"/>
    </location>
</feature>
<evidence type="ECO:0000313" key="3">
    <source>
        <dbReference type="EMBL" id="QHU14630.1"/>
    </source>
</evidence>
<evidence type="ECO:0000256" key="1">
    <source>
        <dbReference type="SAM" id="Phobius"/>
    </source>
</evidence>
<accession>A0A6C0KD15</accession>
<evidence type="ECO:0000259" key="2">
    <source>
        <dbReference type="Pfam" id="PF01755"/>
    </source>
</evidence>